<evidence type="ECO:0000256" key="1">
    <source>
        <dbReference type="SAM" id="Phobius"/>
    </source>
</evidence>
<keyword evidence="1" id="KW-1133">Transmembrane helix</keyword>
<comment type="caution">
    <text evidence="2">The sequence shown here is derived from an EMBL/GenBank/DDBJ whole genome shotgun (WGS) entry which is preliminary data.</text>
</comment>
<evidence type="ECO:0000313" key="3">
    <source>
        <dbReference type="Proteomes" id="UP000704068"/>
    </source>
</evidence>
<evidence type="ECO:0000313" key="2">
    <source>
        <dbReference type="EMBL" id="MBF0969551.1"/>
    </source>
</evidence>
<dbReference type="RefSeq" id="WP_303762542.1">
    <property type="nucleotide sequence ID" value="NZ_JABZGR010000001.1"/>
</dbReference>
<accession>A0A929WZ74</accession>
<dbReference type="EMBL" id="JABZGR010000001">
    <property type="protein sequence ID" value="MBF0969551.1"/>
    <property type="molecule type" value="Genomic_DNA"/>
</dbReference>
<feature type="transmembrane region" description="Helical" evidence="1">
    <location>
        <begin position="141"/>
        <end position="162"/>
    </location>
</feature>
<protein>
    <submittedName>
        <fullName evidence="2">Uncharacterized protein</fullName>
    </submittedName>
</protein>
<organism evidence="2 3">
    <name type="scientific">Alloprevotella tannerae</name>
    <dbReference type="NCBI Taxonomy" id="76122"/>
    <lineage>
        <taxon>Bacteria</taxon>
        <taxon>Pseudomonadati</taxon>
        <taxon>Bacteroidota</taxon>
        <taxon>Bacteroidia</taxon>
        <taxon>Bacteroidales</taxon>
        <taxon>Prevotellaceae</taxon>
        <taxon>Alloprevotella</taxon>
    </lineage>
</organism>
<keyword evidence="1" id="KW-0812">Transmembrane</keyword>
<name>A0A929WZ74_9BACT</name>
<proteinExistence type="predicted"/>
<keyword evidence="1" id="KW-0472">Membrane</keyword>
<gene>
    <name evidence="2" type="ORF">HXK21_00705</name>
</gene>
<reference evidence="2" key="1">
    <citation type="submission" date="2020-04" db="EMBL/GenBank/DDBJ databases">
        <title>Deep metagenomics examines the oral microbiome during advanced dental caries in children, revealing novel taxa and co-occurrences with host molecules.</title>
        <authorList>
            <person name="Baker J.L."/>
            <person name="Morton J.T."/>
            <person name="Dinis M."/>
            <person name="Alvarez R."/>
            <person name="Tran N.C."/>
            <person name="Knight R."/>
            <person name="Edlund A."/>
        </authorList>
    </citation>
    <scope>NUCLEOTIDE SEQUENCE</scope>
    <source>
        <strain evidence="2">JCVI_34_bin.1</strain>
    </source>
</reference>
<dbReference type="AlphaFoldDB" id="A0A929WZ74"/>
<dbReference type="Proteomes" id="UP000704068">
    <property type="component" value="Unassembled WGS sequence"/>
</dbReference>
<sequence length="170" mass="19900">MKGYIAFVSKIIGLLRRLMDRRRRALRLRHSRLGAKWAVGLLLCLLCGACSTHRRTTEVQIKREETKAAHERLVFDSIRVRDTLLVRTERDTVRVERHVHYEHAVRQRLRDTLVVMRTDTVRLQTVSAPPKSPGRRLFSRWLRTIWGTIIALLALGILWSTLRHAVKRPI</sequence>